<evidence type="ECO:0000313" key="3">
    <source>
        <dbReference type="Proteomes" id="UP000054761"/>
    </source>
</evidence>
<organism evidence="2 3">
    <name type="scientific">Legionella israelensis</name>
    <dbReference type="NCBI Taxonomy" id="454"/>
    <lineage>
        <taxon>Bacteria</taxon>
        <taxon>Pseudomonadati</taxon>
        <taxon>Pseudomonadota</taxon>
        <taxon>Gammaproteobacteria</taxon>
        <taxon>Legionellales</taxon>
        <taxon>Legionellaceae</taxon>
        <taxon>Legionella</taxon>
    </lineage>
</organism>
<keyword evidence="1" id="KW-0732">Signal</keyword>
<dbReference type="InterPro" id="IPR007825">
    <property type="entry name" value="Major_OMP_Legionella"/>
</dbReference>
<accession>A0A0W0V1L5</accession>
<reference evidence="2 3" key="1">
    <citation type="submission" date="2015-11" db="EMBL/GenBank/DDBJ databases">
        <title>Genomic analysis of 38 Legionella species identifies large and diverse effector repertoires.</title>
        <authorList>
            <person name="Burstein D."/>
            <person name="Amaro F."/>
            <person name="Zusman T."/>
            <person name="Lifshitz Z."/>
            <person name="Cohen O."/>
            <person name="Gilbert J.A."/>
            <person name="Pupko T."/>
            <person name="Shuman H.A."/>
            <person name="Segal G."/>
        </authorList>
    </citation>
    <scope>NUCLEOTIDE SEQUENCE [LARGE SCALE GENOMIC DNA]</scope>
    <source>
        <strain evidence="2 3">Bercovier 4</strain>
    </source>
</reference>
<evidence type="ECO:0000313" key="2">
    <source>
        <dbReference type="EMBL" id="KTD14007.1"/>
    </source>
</evidence>
<evidence type="ECO:0000256" key="1">
    <source>
        <dbReference type="SAM" id="SignalP"/>
    </source>
</evidence>
<name>A0A0W0V1L5_9GAMM</name>
<comment type="caution">
    <text evidence="2">The sequence shown here is derived from an EMBL/GenBank/DDBJ whole genome shotgun (WGS) entry which is preliminary data.</text>
</comment>
<dbReference type="EMBL" id="LNYH01000151">
    <property type="protein sequence ID" value="KTD14007.1"/>
    <property type="molecule type" value="Genomic_DNA"/>
</dbReference>
<dbReference type="SUPFAM" id="SSF56935">
    <property type="entry name" value="Porins"/>
    <property type="match status" value="1"/>
</dbReference>
<protein>
    <submittedName>
        <fullName evidence="2">Major outer membrane protein</fullName>
    </submittedName>
</protein>
<dbReference type="PATRIC" id="fig|454.4.peg.3053"/>
<feature type="chain" id="PRO_5006914387" evidence="1">
    <location>
        <begin position="22"/>
        <end position="297"/>
    </location>
</feature>
<sequence>MLSLKKTAVAVLAFSSSAAFAGTMGPVCTPGNVTVPCETVAWDFGITALYLQPVYDADWGYAGSRTDFANHTYYHDIDGDWDWGFKLEGSYHFSTGNDININWYHFDNDFDHRANPFVTFNTDVKWDAVNGEFGQHVDFGEYKNIRFHAGVQYVRIEHDFRSRFFGVRGTHVNTSFDGFGPRTGIDMSYDWGNGFAIYGNAAAAILIGTSDFDINTNFGLLGAGGFHGSKNAVVPELEAKLGAKYSYPMATGNLTLDGGYMVVNYFNAQHVGINNNVRETDFAMHGPYLGLKWIGNV</sequence>
<dbReference type="AlphaFoldDB" id="A0A0W0V1L5"/>
<dbReference type="Proteomes" id="UP000054761">
    <property type="component" value="Unassembled WGS sequence"/>
</dbReference>
<keyword evidence="3" id="KW-1185">Reference proteome</keyword>
<dbReference type="RefSeq" id="WP_058503050.1">
    <property type="nucleotide sequence ID" value="NZ_LNYH01000151.1"/>
</dbReference>
<proteinExistence type="predicted"/>
<dbReference type="Pfam" id="PF05150">
    <property type="entry name" value="Legionella_OMP"/>
    <property type="match status" value="1"/>
</dbReference>
<gene>
    <name evidence="2" type="ORF">Lisr_2783</name>
</gene>
<feature type="signal peptide" evidence="1">
    <location>
        <begin position="1"/>
        <end position="21"/>
    </location>
</feature>